<dbReference type="EMBL" id="JANSHE010003478">
    <property type="protein sequence ID" value="KAJ2985933.1"/>
    <property type="molecule type" value="Genomic_DNA"/>
</dbReference>
<sequence>MLSPLLARDTVLHEPIRAGIWTVYIYKAEEDGGTGGVPDPTAHHMSEKGHGDLEAKRQKHDSATPPTSRVDAAASADLFEDGTVDPVYQAKARVLNAAIQEIGMGKYQWWLFAVAGFGWFAPPHSDSVWPLLGGLILSPAINEFHFNGPFLSLALNIGLFVGAVFWGFGCDIWGRRWSFNLTLFITGVFGLAAGGSPDFLTVASLLAVLGLGVVPAHDPVDMVVGGPTRGELRKWAHRSMLQLDSAFL</sequence>
<proteinExistence type="predicted"/>
<dbReference type="Proteomes" id="UP001144978">
    <property type="component" value="Unassembled WGS sequence"/>
</dbReference>
<organism evidence="1 2">
    <name type="scientific">Trametes sanguinea</name>
    <dbReference type="NCBI Taxonomy" id="158606"/>
    <lineage>
        <taxon>Eukaryota</taxon>
        <taxon>Fungi</taxon>
        <taxon>Dikarya</taxon>
        <taxon>Basidiomycota</taxon>
        <taxon>Agaricomycotina</taxon>
        <taxon>Agaricomycetes</taxon>
        <taxon>Polyporales</taxon>
        <taxon>Polyporaceae</taxon>
        <taxon>Trametes</taxon>
    </lineage>
</organism>
<keyword evidence="2" id="KW-1185">Reference proteome</keyword>
<evidence type="ECO:0000313" key="1">
    <source>
        <dbReference type="EMBL" id="KAJ2985933.1"/>
    </source>
</evidence>
<reference evidence="1" key="1">
    <citation type="submission" date="2022-08" db="EMBL/GenBank/DDBJ databases">
        <title>Genome Sequence of Pycnoporus sanguineus.</title>
        <authorList>
            <person name="Buettner E."/>
        </authorList>
    </citation>
    <scope>NUCLEOTIDE SEQUENCE</scope>
    <source>
        <strain evidence="1">CG-C14</strain>
    </source>
</reference>
<gene>
    <name evidence="1" type="ORF">NUW54_g9976</name>
</gene>
<evidence type="ECO:0000313" key="2">
    <source>
        <dbReference type="Proteomes" id="UP001144978"/>
    </source>
</evidence>
<comment type="caution">
    <text evidence="1">The sequence shown here is derived from an EMBL/GenBank/DDBJ whole genome shotgun (WGS) entry which is preliminary data.</text>
</comment>
<name>A0ACC1P3W7_9APHY</name>
<protein>
    <submittedName>
        <fullName evidence="1">Uncharacterized protein</fullName>
    </submittedName>
</protein>
<accession>A0ACC1P3W7</accession>